<reference evidence="2 3" key="1">
    <citation type="submission" date="2019-02" db="EMBL/GenBank/DDBJ databases">
        <title>Current taxonomic status of genus Agrobacterium and description of Agrobacterium cavarae sp. nov. isolated from maize roots.</title>
        <authorList>
            <person name="Flores-Felix J.D."/>
            <person name="Menendez E."/>
            <person name="Ramirez-Bahena M.H."/>
            <person name="Garcia-Fraile P."/>
            <person name="Velazquez E."/>
        </authorList>
    </citation>
    <scope>NUCLEOTIDE SEQUENCE [LARGE SCALE GENOMIC DNA]</scope>
    <source>
        <strain evidence="2 3">RZME10</strain>
    </source>
</reference>
<dbReference type="EMBL" id="SISF01000023">
    <property type="protein sequence ID" value="TBN17234.1"/>
    <property type="molecule type" value="Genomic_DNA"/>
</dbReference>
<organism evidence="2 3">
    <name type="scientific">Agrobacterium cavarae</name>
    <dbReference type="NCBI Taxonomy" id="2528239"/>
    <lineage>
        <taxon>Bacteria</taxon>
        <taxon>Pseudomonadati</taxon>
        <taxon>Pseudomonadota</taxon>
        <taxon>Alphaproteobacteria</taxon>
        <taxon>Hyphomicrobiales</taxon>
        <taxon>Rhizobiaceae</taxon>
        <taxon>Rhizobium/Agrobacterium group</taxon>
        <taxon>Agrobacterium</taxon>
    </lineage>
</organism>
<evidence type="ECO:0000313" key="3">
    <source>
        <dbReference type="Proteomes" id="UP000294239"/>
    </source>
</evidence>
<comment type="caution">
    <text evidence="2">The sequence shown here is derived from an EMBL/GenBank/DDBJ whole genome shotgun (WGS) entry which is preliminary data.</text>
</comment>
<name>A0ABY1YD49_9HYPH</name>
<sequence length="157" mass="17677">MGNACYVTTSYEDGTVLWLGFEFSDNDRLLYFSLGNTRWKSLEDGKEYPVRIQFDSETPWNAKASAIKVDSFIHLKVNTRDADFVSEFSKKLGLRAFYADKQIVSLRLRGSSKAIDEMLACQQATDKLANAQQPAPKDEDPFTASPSVKTSDDPFEL</sequence>
<protein>
    <submittedName>
        <fullName evidence="2">Uncharacterized protein</fullName>
    </submittedName>
</protein>
<evidence type="ECO:0000313" key="2">
    <source>
        <dbReference type="EMBL" id="TBN17234.1"/>
    </source>
</evidence>
<evidence type="ECO:0000256" key="1">
    <source>
        <dbReference type="SAM" id="MobiDB-lite"/>
    </source>
</evidence>
<proteinExistence type="predicted"/>
<dbReference type="Proteomes" id="UP000294239">
    <property type="component" value="Unassembled WGS sequence"/>
</dbReference>
<gene>
    <name evidence="2" type="ORF">EYC79_04010</name>
</gene>
<accession>A0ABY1YD49</accession>
<feature type="region of interest" description="Disordered" evidence="1">
    <location>
        <begin position="126"/>
        <end position="157"/>
    </location>
</feature>
<keyword evidence="3" id="KW-1185">Reference proteome</keyword>